<dbReference type="EMBL" id="JAAAIM010001465">
    <property type="protein sequence ID" value="KAG0278304.1"/>
    <property type="molecule type" value="Genomic_DNA"/>
</dbReference>
<keyword evidence="3" id="KW-1185">Reference proteome</keyword>
<reference evidence="2 3" key="1">
    <citation type="journal article" date="2020" name="Fungal Divers.">
        <title>Resolving the Mortierellaceae phylogeny through synthesis of multi-gene phylogenetics and phylogenomics.</title>
        <authorList>
            <person name="Vandepol N."/>
            <person name="Liber J."/>
            <person name="Desiro A."/>
            <person name="Na H."/>
            <person name="Kennedy M."/>
            <person name="Barry K."/>
            <person name="Grigoriev I.V."/>
            <person name="Miller A.N."/>
            <person name="O'Donnell K."/>
            <person name="Stajich J.E."/>
            <person name="Bonito G."/>
        </authorList>
    </citation>
    <scope>NUCLEOTIDE SEQUENCE [LARGE SCALE GENOMIC DNA]</scope>
    <source>
        <strain evidence="2 3">AD045</strain>
    </source>
</reference>
<name>A0ABQ7JKU1_9FUNG</name>
<feature type="transmembrane region" description="Helical" evidence="1">
    <location>
        <begin position="12"/>
        <end position="32"/>
    </location>
</feature>
<evidence type="ECO:0000313" key="2">
    <source>
        <dbReference type="EMBL" id="KAG0278304.1"/>
    </source>
</evidence>
<protein>
    <submittedName>
        <fullName evidence="2">Uncharacterized protein</fullName>
    </submittedName>
</protein>
<proteinExistence type="predicted"/>
<evidence type="ECO:0000256" key="1">
    <source>
        <dbReference type="SAM" id="Phobius"/>
    </source>
</evidence>
<keyword evidence="1" id="KW-0812">Transmembrane</keyword>
<keyword evidence="1" id="KW-0472">Membrane</keyword>
<feature type="transmembrane region" description="Helical" evidence="1">
    <location>
        <begin position="147"/>
        <end position="167"/>
    </location>
</feature>
<comment type="caution">
    <text evidence="2">The sequence shown here is derived from an EMBL/GenBank/DDBJ whole genome shotgun (WGS) entry which is preliminary data.</text>
</comment>
<keyword evidence="1" id="KW-1133">Transmembrane helix</keyword>
<feature type="transmembrane region" description="Helical" evidence="1">
    <location>
        <begin position="52"/>
        <end position="74"/>
    </location>
</feature>
<organism evidence="2 3">
    <name type="scientific">Linnemannia gamsii</name>
    <dbReference type="NCBI Taxonomy" id="64522"/>
    <lineage>
        <taxon>Eukaryota</taxon>
        <taxon>Fungi</taxon>
        <taxon>Fungi incertae sedis</taxon>
        <taxon>Mucoromycota</taxon>
        <taxon>Mortierellomycotina</taxon>
        <taxon>Mortierellomycetes</taxon>
        <taxon>Mortierellales</taxon>
        <taxon>Mortierellaceae</taxon>
        <taxon>Linnemannia</taxon>
    </lineage>
</organism>
<sequence length="179" mass="20298">MASPAIYKLRLWLAFVSFVNLAIVSTYYGWVIRTRNNEPKGFFSKKPYVYNWADYGIIISSVILFLAYIYSLFVKKPLIRNRYIRAILMLLPGLFLLGVMFRSIRLLIDSFSLTSSSSPDNFAVKIDPFTCIGINKPEGPCTVMKSYVIAPIITGFFVIIEVLVTLLRGPLHPPKAGYI</sequence>
<accession>A0ABQ7JKU1</accession>
<evidence type="ECO:0000313" key="3">
    <source>
        <dbReference type="Proteomes" id="UP001194696"/>
    </source>
</evidence>
<gene>
    <name evidence="2" type="ORF">BGZ96_002451</name>
</gene>
<dbReference type="Proteomes" id="UP001194696">
    <property type="component" value="Unassembled WGS sequence"/>
</dbReference>
<feature type="transmembrane region" description="Helical" evidence="1">
    <location>
        <begin position="86"/>
        <end position="108"/>
    </location>
</feature>